<sequence>MNKLIVTSLRVNKNQRKFAPSLKKAKKSKNKKVDKDQKKNVSNQATSSNNDDNTSINNNRDKNINDNSVKNKSLSINEIKDSNVNSKDSIVIKKLDTLKESRFFGISQQPKSNITPKKSSTSNTRLKLLAEVQDEQLNTNNTTINNTEETSKQLTSQVTNITSSQQDDTQTTITIPTTELVKDQSQLPSSEDTLIVTPIPITSLSESQLNASNDFSAVDEFNNHDTMESTSKDDINNTSIYQDQDDYIPSTPKNEVDVILSKDTTLPSTPAETNDSTKINTPQTISSPSKSPKSRSSDDTITPLKTYSNSTSISKLASTQDTILFNELEQKINNLKKNLKDPSESTISISDPASPSFNNLSTVSSDIETINTLKITCDQDLNVNHSLSQQQSSPTKKRKIDDTDNNKVDDKKSQIDVSSQSTNKHLAINIPTIQKKQIISDLENATFDLLNSKLNNIVTRTNALKKISKRIDNMHKRNNSDGNDDGSEMTSSTYTSEFDDTTYSVFESEAENASAIDDDIKNEQINIDNKNDDSYQESLKSKKRRRVKKSQLIGDDIDSPAFKTFKEFSEIEKAEEPISINKRTLADIIDSYHGKERSNIQKEKYKIAARKRKATLRRKRLAAEGITLAPEEEEPTIEIKKEIPSVKRPNENVAAVQMRVVNGEVVIDQSSLFINHIDTSNELPITEESRDQQVTSLSFKKNSNRSKKWKKDETDLFYQCISICGTDFGMMSVIMPTRNRKQLINKYHRETRLNPERIRKAFEKRKMIDTKNFNVILEKINQNKSIEVTNTEE</sequence>
<keyword evidence="4" id="KW-1185">Reference proteome</keyword>
<reference evidence="3 4" key="2">
    <citation type="submission" date="2016-08" db="EMBL/GenBank/DDBJ databases">
        <title>Pervasive Adenine N6-methylation of Active Genes in Fungi.</title>
        <authorList>
            <consortium name="DOE Joint Genome Institute"/>
            <person name="Mondo S.J."/>
            <person name="Dannebaum R.O."/>
            <person name="Kuo R.C."/>
            <person name="Labutti K."/>
            <person name="Haridas S."/>
            <person name="Kuo A."/>
            <person name="Salamov A."/>
            <person name="Ahrendt S.R."/>
            <person name="Lipzen A."/>
            <person name="Sullivan W."/>
            <person name="Andreopoulos W.B."/>
            <person name="Clum A."/>
            <person name="Lindquist E."/>
            <person name="Daum C."/>
            <person name="Ramamoorthy G.K."/>
            <person name="Gryganskyi A."/>
            <person name="Culley D."/>
            <person name="Magnuson J.K."/>
            <person name="James T.Y."/>
            <person name="O'Malley M.A."/>
            <person name="Stajich J.E."/>
            <person name="Spatafora J.W."/>
            <person name="Visel A."/>
            <person name="Grigoriev I.V."/>
        </authorList>
    </citation>
    <scope>NUCLEOTIDE SEQUENCE [LARGE SCALE GENOMIC DNA]</scope>
    <source>
        <strain evidence="4">finn</strain>
    </source>
</reference>
<reference evidence="3 4" key="1">
    <citation type="submission" date="2016-08" db="EMBL/GenBank/DDBJ databases">
        <title>Genomes of anaerobic fungi encode conserved fungal cellulosomes for biomass hydrolysis.</title>
        <authorList>
            <consortium name="DOE Joint Genome Institute"/>
            <person name="Haitjema C.H."/>
            <person name="Gilmore S.P."/>
            <person name="Henske J.K."/>
            <person name="Solomon K.V."/>
            <person name="De Groot R."/>
            <person name="Kuo A."/>
            <person name="Mondo S.J."/>
            <person name="Salamov A.A."/>
            <person name="Labutti K."/>
            <person name="Zhao Z."/>
            <person name="Chiniquy J."/>
            <person name="Barry K."/>
            <person name="Brewer H.M."/>
            <person name="Purvine S.O."/>
            <person name="Wright A.T."/>
            <person name="Boxma B."/>
            <person name="Van Alen T."/>
            <person name="Hackstein J.H."/>
            <person name="Baker S.E."/>
            <person name="Grigoriev I.V."/>
            <person name="O'Malley M.A."/>
        </authorList>
    </citation>
    <scope>NUCLEOTIDE SEQUENCE [LARGE SCALE GENOMIC DNA]</scope>
    <source>
        <strain evidence="4">finn</strain>
    </source>
</reference>
<evidence type="ECO:0000256" key="1">
    <source>
        <dbReference type="SAM" id="MobiDB-lite"/>
    </source>
</evidence>
<feature type="region of interest" description="Disordered" evidence="1">
    <location>
        <begin position="263"/>
        <end position="306"/>
    </location>
</feature>
<dbReference type="SUPFAM" id="SSF46689">
    <property type="entry name" value="Homeodomain-like"/>
    <property type="match status" value="1"/>
</dbReference>
<feature type="compositionally biased region" description="Low complexity" evidence="1">
    <location>
        <begin position="40"/>
        <end position="58"/>
    </location>
</feature>
<feature type="region of interest" description="Disordered" evidence="1">
    <location>
        <begin position="473"/>
        <end position="494"/>
    </location>
</feature>
<dbReference type="InterPro" id="IPR009057">
    <property type="entry name" value="Homeodomain-like_sf"/>
</dbReference>
<accession>A0A1Y1V4D8</accession>
<feature type="compositionally biased region" description="Basic and acidic residues" evidence="1">
    <location>
        <begin position="399"/>
        <end position="414"/>
    </location>
</feature>
<gene>
    <name evidence="3" type="ORF">BCR36DRAFT_356488</name>
</gene>
<dbReference type="OrthoDB" id="272624at2759"/>
<dbReference type="PANTHER" id="PTHR22929:SF0">
    <property type="entry name" value="TRANSCRIPTION FACTOR TFIIIB COMPONENT B'' HOMOLOG"/>
    <property type="match status" value="1"/>
</dbReference>
<dbReference type="Gene3D" id="1.10.10.60">
    <property type="entry name" value="Homeodomain-like"/>
    <property type="match status" value="1"/>
</dbReference>
<comment type="caution">
    <text evidence="3">The sequence shown here is derived from an EMBL/GenBank/DDBJ whole genome shotgun (WGS) entry which is preliminary data.</text>
</comment>
<name>A0A1Y1V4D8_9FUNG</name>
<dbReference type="Pfam" id="PF15963">
    <property type="entry name" value="Myb_DNA-bind_7"/>
    <property type="match status" value="1"/>
</dbReference>
<evidence type="ECO:0000313" key="4">
    <source>
        <dbReference type="Proteomes" id="UP000193719"/>
    </source>
</evidence>
<feature type="region of interest" description="Disordered" evidence="1">
    <location>
        <begin position="384"/>
        <end position="421"/>
    </location>
</feature>
<protein>
    <recommendedName>
        <fullName evidence="2">Myb-like domain-containing protein</fullName>
    </recommendedName>
</protein>
<feature type="domain" description="Myb-like" evidence="2">
    <location>
        <begin position="705"/>
        <end position="753"/>
    </location>
</feature>
<feature type="region of interest" description="Disordered" evidence="1">
    <location>
        <begin position="515"/>
        <end position="547"/>
    </location>
</feature>
<dbReference type="GO" id="GO:0070898">
    <property type="term" value="P:RNA polymerase III preinitiation complex assembly"/>
    <property type="evidence" value="ECO:0007669"/>
    <property type="project" value="TreeGrafter"/>
</dbReference>
<dbReference type="InterPro" id="IPR001005">
    <property type="entry name" value="SANT/Myb"/>
</dbReference>
<proteinExistence type="predicted"/>
<evidence type="ECO:0000313" key="3">
    <source>
        <dbReference type="EMBL" id="ORX46937.1"/>
    </source>
</evidence>
<dbReference type="EMBL" id="MCFH01000033">
    <property type="protein sequence ID" value="ORX46937.1"/>
    <property type="molecule type" value="Genomic_DNA"/>
</dbReference>
<evidence type="ECO:0000259" key="2">
    <source>
        <dbReference type="SMART" id="SM00717"/>
    </source>
</evidence>
<feature type="region of interest" description="Disordered" evidence="1">
    <location>
        <begin position="20"/>
        <end position="69"/>
    </location>
</feature>
<feature type="compositionally biased region" description="Polar residues" evidence="1">
    <location>
        <begin position="263"/>
        <end position="285"/>
    </location>
</feature>
<organism evidence="3 4">
    <name type="scientific">Piromyces finnis</name>
    <dbReference type="NCBI Taxonomy" id="1754191"/>
    <lineage>
        <taxon>Eukaryota</taxon>
        <taxon>Fungi</taxon>
        <taxon>Fungi incertae sedis</taxon>
        <taxon>Chytridiomycota</taxon>
        <taxon>Chytridiomycota incertae sedis</taxon>
        <taxon>Neocallimastigomycetes</taxon>
        <taxon>Neocallimastigales</taxon>
        <taxon>Neocallimastigaceae</taxon>
        <taxon>Piromyces</taxon>
    </lineage>
</organism>
<dbReference type="PANTHER" id="PTHR22929">
    <property type="entry name" value="RNA POLYMERASE III TRANSCRIPTION INITIATION FACTOR B"/>
    <property type="match status" value="1"/>
</dbReference>
<dbReference type="SMART" id="SM00717">
    <property type="entry name" value="SANT"/>
    <property type="match status" value="1"/>
</dbReference>
<dbReference type="CDD" id="cd00167">
    <property type="entry name" value="SANT"/>
    <property type="match status" value="1"/>
</dbReference>
<dbReference type="STRING" id="1754191.A0A1Y1V4D8"/>
<dbReference type="AlphaFoldDB" id="A0A1Y1V4D8"/>
<dbReference type="GO" id="GO:0000126">
    <property type="term" value="C:transcription factor TFIIIB complex"/>
    <property type="evidence" value="ECO:0007669"/>
    <property type="project" value="TreeGrafter"/>
</dbReference>
<dbReference type="GO" id="GO:0001156">
    <property type="term" value="F:TFIIIC-class transcription factor complex binding"/>
    <property type="evidence" value="ECO:0007669"/>
    <property type="project" value="TreeGrafter"/>
</dbReference>
<dbReference type="Proteomes" id="UP000193719">
    <property type="component" value="Unassembled WGS sequence"/>
</dbReference>
<dbReference type="InterPro" id="IPR039467">
    <property type="entry name" value="TFIIIB_B''_Myb"/>
</dbReference>
<feature type="compositionally biased region" description="Polar residues" evidence="1">
    <location>
        <begin position="384"/>
        <end position="394"/>
    </location>
</feature>